<dbReference type="EMBL" id="JANUGQ010000002">
    <property type="protein sequence ID" value="MCS0634746.1"/>
    <property type="molecule type" value="Genomic_DNA"/>
</dbReference>
<keyword evidence="1" id="KW-0812">Transmembrane</keyword>
<evidence type="ECO:0000313" key="2">
    <source>
        <dbReference type="EMBL" id="MCS0634746.1"/>
    </source>
</evidence>
<protein>
    <recommendedName>
        <fullName evidence="4">4-hydroxybenzoate polyprenyltransferase</fullName>
    </recommendedName>
</protein>
<keyword evidence="1" id="KW-0472">Membrane</keyword>
<keyword evidence="3" id="KW-1185">Reference proteome</keyword>
<feature type="transmembrane region" description="Helical" evidence="1">
    <location>
        <begin position="177"/>
        <end position="195"/>
    </location>
</feature>
<dbReference type="Proteomes" id="UP001431313">
    <property type="component" value="Unassembled WGS sequence"/>
</dbReference>
<feature type="transmembrane region" description="Helical" evidence="1">
    <location>
        <begin position="245"/>
        <end position="264"/>
    </location>
</feature>
<accession>A0ABT2CBK1</accession>
<name>A0ABT2CBK1_9ACTN</name>
<sequence>MNQPRRVNHPTRLARFTLVMFKPQVYVTYAVLWVLALEGSAALLAGRPWHPGAGTAVRAVSVLLALLFLRMADEQKDLEYDRVHHPDRPLVRGDITTAELRAGMAGTALVLLVLNLASGPPAAVLVLALDLAYAVLLMGLERRSAAVRDGLFVNLAVTYPVQLLLSVYVYVSAGGGAGWRAVPLLAVFVCVFLHFEFARKTSWRDDPGARMYSGPLGPLPSARLAAGFAVAAVALALLLLPGRPVVLALVAATLLLPAAGWWRFRRRRVTGWPVPLAMGFVVAGYLALAVQAGVS</sequence>
<keyword evidence="1" id="KW-1133">Transmembrane helix</keyword>
<dbReference type="RefSeq" id="WP_258785389.1">
    <property type="nucleotide sequence ID" value="NZ_JANUGQ010000002.1"/>
</dbReference>
<comment type="caution">
    <text evidence="2">The sequence shown here is derived from an EMBL/GenBank/DDBJ whole genome shotgun (WGS) entry which is preliminary data.</text>
</comment>
<evidence type="ECO:0000256" key="1">
    <source>
        <dbReference type="SAM" id="Phobius"/>
    </source>
</evidence>
<feature type="transmembrane region" description="Helical" evidence="1">
    <location>
        <begin position="276"/>
        <end position="294"/>
    </location>
</feature>
<gene>
    <name evidence="2" type="ORF">NX801_03550</name>
</gene>
<feature type="transmembrane region" description="Helical" evidence="1">
    <location>
        <begin position="152"/>
        <end position="171"/>
    </location>
</feature>
<feature type="transmembrane region" description="Helical" evidence="1">
    <location>
        <begin position="216"/>
        <end position="239"/>
    </location>
</feature>
<reference evidence="2" key="1">
    <citation type="submission" date="2022-08" db="EMBL/GenBank/DDBJ databases">
        <authorList>
            <person name="Somphong A."/>
            <person name="Phongsopitanun W."/>
        </authorList>
    </citation>
    <scope>NUCLEOTIDE SEQUENCE</scope>
    <source>
        <strain evidence="2">LP05-1</strain>
    </source>
</reference>
<evidence type="ECO:0008006" key="4">
    <source>
        <dbReference type="Google" id="ProtNLM"/>
    </source>
</evidence>
<proteinExistence type="predicted"/>
<evidence type="ECO:0000313" key="3">
    <source>
        <dbReference type="Proteomes" id="UP001431313"/>
    </source>
</evidence>
<organism evidence="2 3">
    <name type="scientific">Streptomyces pyxinae</name>
    <dbReference type="NCBI Taxonomy" id="2970734"/>
    <lineage>
        <taxon>Bacteria</taxon>
        <taxon>Bacillati</taxon>
        <taxon>Actinomycetota</taxon>
        <taxon>Actinomycetes</taxon>
        <taxon>Kitasatosporales</taxon>
        <taxon>Streptomycetaceae</taxon>
        <taxon>Streptomyces</taxon>
    </lineage>
</organism>